<feature type="compositionally biased region" description="Low complexity" evidence="17">
    <location>
        <begin position="52"/>
        <end position="86"/>
    </location>
</feature>
<evidence type="ECO:0000256" key="8">
    <source>
        <dbReference type="ARBA" id="ARBA00022490"/>
    </source>
</evidence>
<evidence type="ECO:0000256" key="11">
    <source>
        <dbReference type="ARBA" id="ARBA00022753"/>
    </source>
</evidence>
<feature type="compositionally biased region" description="Low complexity" evidence="17">
    <location>
        <begin position="1359"/>
        <end position="1372"/>
    </location>
</feature>
<feature type="compositionally biased region" description="Low complexity" evidence="17">
    <location>
        <begin position="689"/>
        <end position="705"/>
    </location>
</feature>
<keyword evidence="16" id="KW-0206">Cytoskeleton</keyword>
<keyword evidence="10" id="KW-0677">Repeat</keyword>
<evidence type="ECO:0000256" key="7">
    <source>
        <dbReference type="ARBA" id="ARBA00022475"/>
    </source>
</evidence>
<feature type="compositionally biased region" description="Low complexity" evidence="17">
    <location>
        <begin position="980"/>
        <end position="998"/>
    </location>
</feature>
<keyword evidence="15" id="KW-0009">Actin-binding</keyword>
<keyword evidence="14" id="KW-0472">Membrane</keyword>
<evidence type="ECO:0000313" key="21">
    <source>
        <dbReference type="Proteomes" id="UP000790833"/>
    </source>
</evidence>
<dbReference type="PANTHER" id="PTHR11216:SF173">
    <property type="entry name" value="ACTIN CYTOSKELETON-REGULATORY COMPLEX PROTEIN PAN1"/>
    <property type="match status" value="1"/>
</dbReference>
<feature type="compositionally biased region" description="Acidic residues" evidence="17">
    <location>
        <begin position="1277"/>
        <end position="1292"/>
    </location>
</feature>
<feature type="compositionally biased region" description="Polar residues" evidence="17">
    <location>
        <begin position="1028"/>
        <end position="1037"/>
    </location>
</feature>
<feature type="region of interest" description="Disordered" evidence="17">
    <location>
        <begin position="271"/>
        <end position="332"/>
    </location>
</feature>
<dbReference type="Proteomes" id="UP000790833">
    <property type="component" value="Unassembled WGS sequence"/>
</dbReference>
<feature type="compositionally biased region" description="Gly residues" evidence="17">
    <location>
        <begin position="272"/>
        <end position="282"/>
    </location>
</feature>
<dbReference type="GO" id="GO:0006897">
    <property type="term" value="P:endocytosis"/>
    <property type="evidence" value="ECO:0007669"/>
    <property type="project" value="UniProtKB-KW"/>
</dbReference>
<dbReference type="InterPro" id="IPR013182">
    <property type="entry name" value="DUF1720"/>
</dbReference>
<feature type="compositionally biased region" description="Basic and acidic residues" evidence="17">
    <location>
        <begin position="1119"/>
        <end position="1158"/>
    </location>
</feature>
<dbReference type="GO" id="GO:0003779">
    <property type="term" value="F:actin binding"/>
    <property type="evidence" value="ECO:0007669"/>
    <property type="project" value="UniProtKB-KW"/>
</dbReference>
<feature type="compositionally biased region" description="Basic and acidic residues" evidence="17">
    <location>
        <begin position="1050"/>
        <end position="1059"/>
    </location>
</feature>
<dbReference type="InterPro" id="IPR018247">
    <property type="entry name" value="EF_Hand_1_Ca_BS"/>
</dbReference>
<evidence type="ECO:0000256" key="15">
    <source>
        <dbReference type="ARBA" id="ARBA00023203"/>
    </source>
</evidence>
<dbReference type="EMBL" id="JAHMUF010000016">
    <property type="protein sequence ID" value="KAG7192673.1"/>
    <property type="molecule type" value="Genomic_DNA"/>
</dbReference>
<keyword evidence="21" id="KW-1185">Reference proteome</keyword>
<evidence type="ECO:0000313" key="20">
    <source>
        <dbReference type="EMBL" id="KAG7192673.1"/>
    </source>
</evidence>
<feature type="compositionally biased region" description="Low complexity" evidence="17">
    <location>
        <begin position="1380"/>
        <end position="1394"/>
    </location>
</feature>
<dbReference type="InterPro" id="IPR000261">
    <property type="entry name" value="EH_dom"/>
</dbReference>
<dbReference type="SUPFAM" id="SSF47473">
    <property type="entry name" value="EF-hand"/>
    <property type="match status" value="2"/>
</dbReference>
<feature type="region of interest" description="Disordered" evidence="17">
    <location>
        <begin position="824"/>
        <end position="847"/>
    </location>
</feature>
<feature type="compositionally biased region" description="Basic and acidic residues" evidence="17">
    <location>
        <begin position="1179"/>
        <end position="1194"/>
    </location>
</feature>
<dbReference type="SMART" id="SM00027">
    <property type="entry name" value="EH"/>
    <property type="match status" value="2"/>
</dbReference>
<keyword evidence="7" id="KW-1003">Cell membrane</keyword>
<evidence type="ECO:0000256" key="17">
    <source>
        <dbReference type="SAM" id="MobiDB-lite"/>
    </source>
</evidence>
<dbReference type="Pfam" id="PF08226">
    <property type="entry name" value="DUF1720"/>
    <property type="match status" value="2"/>
</dbReference>
<feature type="compositionally biased region" description="Low complexity" evidence="17">
    <location>
        <begin position="1238"/>
        <end position="1252"/>
    </location>
</feature>
<dbReference type="GO" id="GO:0005886">
    <property type="term" value="C:plasma membrane"/>
    <property type="evidence" value="ECO:0007669"/>
    <property type="project" value="UniProtKB-SubCell"/>
</dbReference>
<gene>
    <name evidence="20" type="primary">PAN1</name>
    <name evidence="20" type="ORF">KQ657_001454</name>
</gene>
<feature type="domain" description="EF-hand" evidence="19">
    <location>
        <begin position="578"/>
        <end position="606"/>
    </location>
</feature>
<comment type="subcellular location">
    <subcellularLocation>
        <location evidence="3">Cell membrane</location>
        <topology evidence="3">Peripheral membrane protein</topology>
        <orientation evidence="3">Cytoplasmic side</orientation>
    </subcellularLocation>
    <subcellularLocation>
        <location evidence="2">Cytoplasm</location>
        <location evidence="2">Cytoskeleton</location>
        <location evidence="2">Actin patch</location>
    </subcellularLocation>
    <subcellularLocation>
        <location evidence="1">Endosome membrane</location>
        <topology evidence="1">Peripheral membrane protein</topology>
        <orientation evidence="1">Cytoplasmic side</orientation>
    </subcellularLocation>
</comment>
<feature type="compositionally biased region" description="Polar residues" evidence="17">
    <location>
        <begin position="1092"/>
        <end position="1101"/>
    </location>
</feature>
<keyword evidence="12" id="KW-0106">Calcium</keyword>
<reference evidence="20" key="1">
    <citation type="submission" date="2021-03" db="EMBL/GenBank/DDBJ databases">
        <authorList>
            <person name="Palmer J.M."/>
        </authorList>
    </citation>
    <scope>NUCLEOTIDE SEQUENCE</scope>
    <source>
        <strain evidence="20">ARV_011</strain>
    </source>
</reference>
<evidence type="ECO:0000256" key="12">
    <source>
        <dbReference type="ARBA" id="ARBA00022837"/>
    </source>
</evidence>
<dbReference type="CDD" id="cd00052">
    <property type="entry name" value="EH"/>
    <property type="match status" value="2"/>
</dbReference>
<dbReference type="GO" id="GO:0010008">
    <property type="term" value="C:endosome membrane"/>
    <property type="evidence" value="ECO:0007669"/>
    <property type="project" value="UniProtKB-SubCell"/>
</dbReference>
<evidence type="ECO:0000256" key="4">
    <source>
        <dbReference type="ARBA" id="ARBA00009351"/>
    </source>
</evidence>
<dbReference type="Gene3D" id="1.10.238.10">
    <property type="entry name" value="EF-hand"/>
    <property type="match status" value="2"/>
</dbReference>
<name>A0A9P8AHG5_9ASCO</name>
<keyword evidence="11" id="KW-0967">Endosome</keyword>
<keyword evidence="8" id="KW-0963">Cytoplasm</keyword>
<feature type="compositionally biased region" description="Low complexity" evidence="17">
    <location>
        <begin position="1060"/>
        <end position="1075"/>
    </location>
</feature>
<protein>
    <recommendedName>
        <fullName evidence="5">Actin cytoskeleton-regulatory complex protein PAN1</fullName>
    </recommendedName>
    <alternativeName>
        <fullName evidence="6">Actin cytoskeleton-regulatory complex protein pan1</fullName>
    </alternativeName>
</protein>
<feature type="domain" description="EF-hand" evidence="19">
    <location>
        <begin position="181"/>
        <end position="209"/>
    </location>
</feature>
<dbReference type="RefSeq" id="XP_043048223.1">
    <property type="nucleotide sequence ID" value="XM_043192251.1"/>
</dbReference>
<dbReference type="PANTHER" id="PTHR11216">
    <property type="entry name" value="EH DOMAIN"/>
    <property type="match status" value="1"/>
</dbReference>
<dbReference type="InterPro" id="IPR011992">
    <property type="entry name" value="EF-hand-dom_pair"/>
</dbReference>
<feature type="compositionally biased region" description="Low complexity" evidence="17">
    <location>
        <begin position="951"/>
        <end position="973"/>
    </location>
</feature>
<evidence type="ECO:0000256" key="1">
    <source>
        <dbReference type="ARBA" id="ARBA00004125"/>
    </source>
</evidence>
<feature type="domain" description="EH" evidence="18">
    <location>
        <begin position="534"/>
        <end position="629"/>
    </location>
</feature>
<feature type="region of interest" description="Disordered" evidence="17">
    <location>
        <begin position="1"/>
        <end position="91"/>
    </location>
</feature>
<evidence type="ECO:0000256" key="16">
    <source>
        <dbReference type="ARBA" id="ARBA00023212"/>
    </source>
</evidence>
<organism evidence="20 21">
    <name type="scientific">Scheffersomyces spartinae</name>
    <dbReference type="NCBI Taxonomy" id="45513"/>
    <lineage>
        <taxon>Eukaryota</taxon>
        <taxon>Fungi</taxon>
        <taxon>Dikarya</taxon>
        <taxon>Ascomycota</taxon>
        <taxon>Saccharomycotina</taxon>
        <taxon>Pichiomycetes</taxon>
        <taxon>Debaryomycetaceae</taxon>
        <taxon>Scheffersomyces</taxon>
    </lineage>
</organism>
<feature type="compositionally biased region" description="Pro residues" evidence="17">
    <location>
        <begin position="1395"/>
        <end position="1447"/>
    </location>
</feature>
<dbReference type="PROSITE" id="PS00018">
    <property type="entry name" value="EF_HAND_1"/>
    <property type="match status" value="1"/>
</dbReference>
<feature type="compositionally biased region" description="Polar residues" evidence="17">
    <location>
        <begin position="1315"/>
        <end position="1326"/>
    </location>
</feature>
<accession>A0A9P8AHG5</accession>
<feature type="region of interest" description="Disordered" evidence="17">
    <location>
        <begin position="1024"/>
        <end position="1463"/>
    </location>
</feature>
<evidence type="ECO:0000259" key="19">
    <source>
        <dbReference type="SMART" id="SM00054"/>
    </source>
</evidence>
<dbReference type="GO" id="GO:0016197">
    <property type="term" value="P:endosomal transport"/>
    <property type="evidence" value="ECO:0007669"/>
    <property type="project" value="TreeGrafter"/>
</dbReference>
<dbReference type="SMART" id="SM00054">
    <property type="entry name" value="EFh"/>
    <property type="match status" value="2"/>
</dbReference>
<evidence type="ECO:0000256" key="9">
    <source>
        <dbReference type="ARBA" id="ARBA00022583"/>
    </source>
</evidence>
<feature type="compositionally biased region" description="Acidic residues" evidence="17">
    <location>
        <begin position="1108"/>
        <end position="1118"/>
    </location>
</feature>
<proteinExistence type="inferred from homology"/>
<comment type="similarity">
    <text evidence="4">Belongs to the PAN1 family.</text>
</comment>
<evidence type="ECO:0000256" key="14">
    <source>
        <dbReference type="ARBA" id="ARBA00023136"/>
    </source>
</evidence>
<dbReference type="OrthoDB" id="2015333at2759"/>
<evidence type="ECO:0000256" key="5">
    <source>
        <dbReference type="ARBA" id="ARBA00015110"/>
    </source>
</evidence>
<dbReference type="GeneID" id="66114828"/>
<dbReference type="InterPro" id="IPR002048">
    <property type="entry name" value="EF_hand_dom"/>
</dbReference>
<feature type="domain" description="EH" evidence="18">
    <location>
        <begin position="137"/>
        <end position="232"/>
    </location>
</feature>
<evidence type="ECO:0000256" key="3">
    <source>
        <dbReference type="ARBA" id="ARBA00004413"/>
    </source>
</evidence>
<dbReference type="GO" id="GO:0005509">
    <property type="term" value="F:calcium ion binding"/>
    <property type="evidence" value="ECO:0007669"/>
    <property type="project" value="InterPro"/>
</dbReference>
<evidence type="ECO:0000256" key="10">
    <source>
        <dbReference type="ARBA" id="ARBA00022737"/>
    </source>
</evidence>
<dbReference type="Pfam" id="PF12763">
    <property type="entry name" value="EH"/>
    <property type="match status" value="2"/>
</dbReference>
<sequence>MYNPYQQQGGFIPQQTGFGASGGPGGYQQQQQPPLQQPSFNSNEFFQPPPLQGQATGFYQQQQQPQYPSQYGGAGYGQQQQQQPMGGVLGFNQAPQLQPQVTGYIQTQPTGFQMAGAGGANVTVVENMALKIPSIRLSFINADDQKKYEHLFRTAVPKGELAISGDGASEILMRSGLKPVVLAEVWQLSDFNKSGSLLFPEFALSLHLCSMAKKGDQIPHVLPEKWKNEVQSFIDAINFAVPDDENAILGNTPFASFAKGGGVDDWLKPQATGGGFNTGGGAPPTSFQPQATGFGQGLQGQGVPMTSFQPQATGFGAGVTTPLSSQRTGGGTLIPLQPQQTAGLIPSQRTGTLANQGFQQLVTQRTGGGFQQPLDSQRTGGGTNIPQQLTGFQALEPQRTGLVPMQGSGFNQQQQQPLRAQGTGYRDAPLTQQATGFQPQATGFQPQATGFQPQATGFQPQATGFQPQATGFHPQATGFQPQPTGKPGQWGLVPMPTGGIPGLQAMQQHFMPSSELPSYKLQNAMDGSLKDNVTWSITKQEKLIYDGIFTAWDSSRKGYIDGSSALSAFGKSGLSRSDLESIWTLVDTSNNGRLNKDEFAVAMHLIYRRLNGFDIPIRLPPELVPPSTKYLTDSMNTLKDSLKKPPSKPASINNNNYSNKGGAKTDGSRFKNDDSEVGYVSNARHRKSSSASETTTSVKSSSSKDLSTDDLKKLIREKRILLDALDTEDEDKMILNARSSEHEFEQIEKLKLKIKEVQRSLDFKSSSGGAGDDGKLLLDRVNYLTRDKVPALIAKLHQINKDITNKKIELAKLKLKKENPGWEPNAEDKIVGTGPNGEITDVDRRKHKSKQLLKQRMAALTGKSYGGSADADVKLNENIEVANKEFSIQTGIINDIESSINELEDGATKRLQVTTKEEVGNRKWEHGDGVSNELSIFIRELKSYSDATKRSLTNNVNNNNSDHGSSSNSVASNWAPAPVSNTSSSSSIPTINSSSTTPYTNAEERAAYIKAQAEKKMQERLAKLGIRSRSSTQTSADQKPKTTAEVPKTPQEEVSKKPETAAAPLQQLQPQPQATEKPKAPAPPASREVKNIQAQVPVSNGDSKADDSSSDDDEDEYQELLRQKKLMEDRKKERKLQKQKDKENRLAQLRKEMEALKDDSDEDEGEAPAATPATYKPNSRSEEPKTEAKTESKAEPTTVSEAPAGVSEAPGVSEASATTNKPHESNPFAKFNQAPASTTPNGTKNTTNPFFKPTSNEPAIDAKKVAAQRASQRGLGDDDWSDEEQNSSEEEESPNRAGAAQLATLLFGSMGGPTRTDTSSSIGTNQEKPKEEVVESEDDWGTPPSETKEDEGSTDEVPVEASPVEAPNEAVAPPIPTEVPPSLSSAPPVSSSDVVPPPPPPPLPPTDAPPLPSSSSIPPPPPMDAPPLPSSSSIPPPPPPMDAPPLPSLGAPNETGLSATAPTPNINVLLGEIHGGARLKKVQTKESTGATVGRVV</sequence>
<dbReference type="FunFam" id="1.10.238.10:FF:000349">
    <property type="entry name" value="Actin cytoskeleton-regulatory complex protein PAN1"/>
    <property type="match status" value="1"/>
</dbReference>
<evidence type="ECO:0000256" key="6">
    <source>
        <dbReference type="ARBA" id="ARBA00020728"/>
    </source>
</evidence>
<feature type="compositionally biased region" description="Low complexity" evidence="17">
    <location>
        <begin position="27"/>
        <end position="38"/>
    </location>
</feature>
<keyword evidence="9" id="KW-0254">Endocytosis</keyword>
<evidence type="ECO:0000259" key="18">
    <source>
        <dbReference type="SMART" id="SM00027"/>
    </source>
</evidence>
<evidence type="ECO:0000256" key="2">
    <source>
        <dbReference type="ARBA" id="ARBA00004134"/>
    </source>
</evidence>
<feature type="region of interest" description="Disordered" evidence="17">
    <location>
        <begin position="951"/>
        <end position="999"/>
    </location>
</feature>
<comment type="caution">
    <text evidence="20">The sequence shown here is derived from an EMBL/GenBank/DDBJ whole genome shotgun (WGS) entry which is preliminary data.</text>
</comment>
<dbReference type="GO" id="GO:0030479">
    <property type="term" value="C:actin cortical patch"/>
    <property type="evidence" value="ECO:0007669"/>
    <property type="project" value="UniProtKB-SubCell"/>
</dbReference>
<evidence type="ECO:0000256" key="13">
    <source>
        <dbReference type="ARBA" id="ARBA00023054"/>
    </source>
</evidence>
<feature type="region of interest" description="Disordered" evidence="17">
    <location>
        <begin position="638"/>
        <end position="708"/>
    </location>
</feature>
<keyword evidence="13" id="KW-0175">Coiled coil</keyword>